<name>A0A163FZN7_DIDRA</name>
<evidence type="ECO:0000313" key="4">
    <source>
        <dbReference type="Proteomes" id="UP000076837"/>
    </source>
</evidence>
<dbReference type="OrthoDB" id="2735536at2759"/>
<dbReference type="GO" id="GO:0016616">
    <property type="term" value="F:oxidoreductase activity, acting on the CH-OH group of donors, NAD or NADP as acceptor"/>
    <property type="evidence" value="ECO:0007669"/>
    <property type="project" value="TreeGrafter"/>
</dbReference>
<organism evidence="3 4">
    <name type="scientific">Didymella rabiei</name>
    <name type="common">Chickpea ascochyta blight fungus</name>
    <name type="synonym">Mycosphaerella rabiei</name>
    <dbReference type="NCBI Taxonomy" id="5454"/>
    <lineage>
        <taxon>Eukaryota</taxon>
        <taxon>Fungi</taxon>
        <taxon>Dikarya</taxon>
        <taxon>Ascomycota</taxon>
        <taxon>Pezizomycotina</taxon>
        <taxon>Dothideomycetes</taxon>
        <taxon>Pleosporomycetidae</taxon>
        <taxon>Pleosporales</taxon>
        <taxon>Pleosporineae</taxon>
        <taxon>Didymellaceae</taxon>
        <taxon>Ascochyta</taxon>
    </lineage>
</organism>
<dbReference type="InterPro" id="IPR036291">
    <property type="entry name" value="NAD(P)-bd_dom_sf"/>
</dbReference>
<proteinExistence type="inferred from homology"/>
<dbReference type="Proteomes" id="UP000076837">
    <property type="component" value="Unassembled WGS sequence"/>
</dbReference>
<dbReference type="PANTHER" id="PTHR10366">
    <property type="entry name" value="NAD DEPENDENT EPIMERASE/DEHYDRATASE"/>
    <property type="match status" value="1"/>
</dbReference>
<evidence type="ECO:0000256" key="1">
    <source>
        <dbReference type="ARBA" id="ARBA00023002"/>
    </source>
</evidence>
<evidence type="ECO:0000256" key="2">
    <source>
        <dbReference type="ARBA" id="ARBA00023445"/>
    </source>
</evidence>
<reference evidence="3 4" key="1">
    <citation type="journal article" date="2016" name="Sci. Rep.">
        <title>Draft genome sequencing and secretome analysis of fungal phytopathogen Ascochyta rabiei provides insight into the necrotrophic effector repertoire.</title>
        <authorList>
            <person name="Verma S."/>
            <person name="Gazara R.K."/>
            <person name="Nizam S."/>
            <person name="Parween S."/>
            <person name="Chattopadhyay D."/>
            <person name="Verma P.K."/>
        </authorList>
    </citation>
    <scope>NUCLEOTIDE SEQUENCE [LARGE SCALE GENOMIC DNA]</scope>
    <source>
        <strain evidence="3 4">ArDII</strain>
    </source>
</reference>
<dbReference type="PANTHER" id="PTHR10366:SF562">
    <property type="entry name" value="ALDEHYDE REDUCTASE II (AFU_ORTHOLOGUE AFUA_1G11360)"/>
    <property type="match status" value="1"/>
</dbReference>
<gene>
    <name evidence="3" type="ORF">ST47_g4225</name>
</gene>
<comment type="similarity">
    <text evidence="2">Belongs to the NAD(P)-dependent epimerase/dehydratase family. Dihydroflavonol-4-reductase subfamily.</text>
</comment>
<keyword evidence="1" id="KW-0560">Oxidoreductase</keyword>
<evidence type="ECO:0000313" key="3">
    <source>
        <dbReference type="EMBL" id="KZM24611.1"/>
    </source>
</evidence>
<protein>
    <submittedName>
        <fullName evidence="3">Catalytic</fullName>
    </submittedName>
</protein>
<comment type="caution">
    <text evidence="3">The sequence shown here is derived from an EMBL/GenBank/DDBJ whole genome shotgun (WGS) entry which is preliminary data.</text>
</comment>
<dbReference type="InterPro" id="IPR001509">
    <property type="entry name" value="Epimerase_deHydtase"/>
</dbReference>
<dbReference type="Pfam" id="PF01370">
    <property type="entry name" value="Epimerase"/>
    <property type="match status" value="1"/>
</dbReference>
<dbReference type="AlphaFoldDB" id="A0A163FZN7"/>
<dbReference type="InterPro" id="IPR050425">
    <property type="entry name" value="NAD(P)_dehydrat-like"/>
</dbReference>
<dbReference type="Gene3D" id="3.40.50.720">
    <property type="entry name" value="NAD(P)-binding Rossmann-like Domain"/>
    <property type="match status" value="1"/>
</dbReference>
<dbReference type="SUPFAM" id="SSF51735">
    <property type="entry name" value="NAD(P)-binding Rossmann-fold domains"/>
    <property type="match status" value="1"/>
</dbReference>
<keyword evidence="4" id="KW-1185">Reference proteome</keyword>
<dbReference type="EMBL" id="JYNV01000155">
    <property type="protein sequence ID" value="KZM24611.1"/>
    <property type="molecule type" value="Genomic_DNA"/>
</dbReference>
<sequence length="243" mass="26517">MSGSGNPKIAIPQSVNMTLNALKASAAAGLKRFVYTSGSFAVTQPKPGVKFTVDESTFNDDAVQAVKEKGKAAGGATVYAASKVEVERAMQAWKDENKSPIVINCVNPNANLGPVLQPTHQGYPTTAGWTKNLWDGKYDQLKRVPEHYINVQDDAKLHLIALAHPDLQGRRLLAMVAPAPVSEIVKILRDAYPERKFKDFEDHGTDECVNAEAEKVEKLLRDAYGHGYTSLEESIKANAKDLK</sequence>
<accession>A0A163FZN7</accession>
<dbReference type="STRING" id="5454.A0A163FZN7"/>